<dbReference type="RefSeq" id="WP_152576704.1">
    <property type="nucleotide sequence ID" value="NZ_JAATJI010000001.1"/>
</dbReference>
<name>A0A7C9GTR2_9SPHN</name>
<dbReference type="Proteomes" id="UP000481327">
    <property type="component" value="Unassembled WGS sequence"/>
</dbReference>
<dbReference type="PROSITE" id="PS50005">
    <property type="entry name" value="TPR"/>
    <property type="match status" value="1"/>
</dbReference>
<accession>A0A7C9GTR2</accession>
<gene>
    <name evidence="3" type="ORF">F3168_03330</name>
</gene>
<keyword evidence="1" id="KW-0802">TPR repeat</keyword>
<dbReference type="SUPFAM" id="SSF48452">
    <property type="entry name" value="TPR-like"/>
    <property type="match status" value="1"/>
</dbReference>
<evidence type="ECO:0000313" key="4">
    <source>
        <dbReference type="Proteomes" id="UP000481327"/>
    </source>
</evidence>
<comment type="caution">
    <text evidence="3">The sequence shown here is derived from an EMBL/GenBank/DDBJ whole genome shotgun (WGS) entry which is preliminary data.</text>
</comment>
<sequence>MKMLSRSLAAILLASAGFAAAPAIAQKTEATKPVKLSKPVQAALAEAQKLQAAGDHPGALAKVAEAEAFPSPTAEDQYMTAAVKLNSGITTKDNKIVEDALTRMLASGRVSAADQPKFLRNVGQLALERKDYNAATKAFEQIVAQNPNDNDALVALGELYFAQKVNGKAVETINRAIASAKASGTTVPEAWYRRVLGIAYDGKVAGAVQPAALALVKAYPNAVNWRDAVLITRDSFPQLDEQTTLDFLRLQAATGSLNGERDFVEYADTALGRGLPGEAQYALNEGIAKKMVSPTKPLISEMMKSANSKIPADKASLPGIEKDAKTNPKLALGTGDAYYGYGDFAKAAALYKQAVGGAGVDPSTVNLRLGAALARSGDKAGAATVLGQVKGGAREALAQYWMAYAGA</sequence>
<keyword evidence="2" id="KW-0732">Signal</keyword>
<organism evidence="3 4">
    <name type="scientific">Sandarakinorhabdus fusca</name>
    <dbReference type="NCBI Taxonomy" id="1439888"/>
    <lineage>
        <taxon>Bacteria</taxon>
        <taxon>Pseudomonadati</taxon>
        <taxon>Pseudomonadota</taxon>
        <taxon>Alphaproteobacteria</taxon>
        <taxon>Sphingomonadales</taxon>
        <taxon>Sphingosinicellaceae</taxon>
        <taxon>Sandarakinorhabdus</taxon>
    </lineage>
</organism>
<proteinExistence type="predicted"/>
<dbReference type="OrthoDB" id="7325958at2"/>
<dbReference type="AlphaFoldDB" id="A0A7C9GTR2"/>
<dbReference type="InterPro" id="IPR011990">
    <property type="entry name" value="TPR-like_helical_dom_sf"/>
</dbReference>
<keyword evidence="4" id="KW-1185">Reference proteome</keyword>
<feature type="repeat" description="TPR" evidence="1">
    <location>
        <begin position="116"/>
        <end position="149"/>
    </location>
</feature>
<protein>
    <submittedName>
        <fullName evidence="3">Tetratricopeptide repeat protein</fullName>
    </submittedName>
</protein>
<dbReference type="InterPro" id="IPR019734">
    <property type="entry name" value="TPR_rpt"/>
</dbReference>
<evidence type="ECO:0000313" key="3">
    <source>
        <dbReference type="EMBL" id="MQT16289.1"/>
    </source>
</evidence>
<feature type="chain" id="PRO_5028896528" evidence="2">
    <location>
        <begin position="26"/>
        <end position="407"/>
    </location>
</feature>
<dbReference type="Pfam" id="PF13432">
    <property type="entry name" value="TPR_16"/>
    <property type="match status" value="1"/>
</dbReference>
<reference evidence="3 4" key="1">
    <citation type="submission" date="2019-09" db="EMBL/GenBank/DDBJ databases">
        <title>Polymorphobacter sp. isolated from a lake in China.</title>
        <authorList>
            <person name="Liu Z."/>
        </authorList>
    </citation>
    <scope>NUCLEOTIDE SEQUENCE [LARGE SCALE GENOMIC DNA]</scope>
    <source>
        <strain evidence="3 4">D40P</strain>
    </source>
</reference>
<evidence type="ECO:0000256" key="2">
    <source>
        <dbReference type="SAM" id="SignalP"/>
    </source>
</evidence>
<dbReference type="SMART" id="SM00028">
    <property type="entry name" value="TPR"/>
    <property type="match status" value="3"/>
</dbReference>
<dbReference type="Gene3D" id="1.25.40.10">
    <property type="entry name" value="Tetratricopeptide repeat domain"/>
    <property type="match status" value="1"/>
</dbReference>
<dbReference type="EMBL" id="WIOL01000001">
    <property type="protein sequence ID" value="MQT16289.1"/>
    <property type="molecule type" value="Genomic_DNA"/>
</dbReference>
<evidence type="ECO:0000256" key="1">
    <source>
        <dbReference type="PROSITE-ProRule" id="PRU00339"/>
    </source>
</evidence>
<dbReference type="Pfam" id="PF14559">
    <property type="entry name" value="TPR_19"/>
    <property type="match status" value="1"/>
</dbReference>
<feature type="signal peptide" evidence="2">
    <location>
        <begin position="1"/>
        <end position="25"/>
    </location>
</feature>